<organism evidence="8 9">
    <name type="scientific">Synaphobranchus kaupii</name>
    <name type="common">Kaup's arrowtooth eel</name>
    <dbReference type="NCBI Taxonomy" id="118154"/>
    <lineage>
        <taxon>Eukaryota</taxon>
        <taxon>Metazoa</taxon>
        <taxon>Chordata</taxon>
        <taxon>Craniata</taxon>
        <taxon>Vertebrata</taxon>
        <taxon>Euteleostomi</taxon>
        <taxon>Actinopterygii</taxon>
        <taxon>Neopterygii</taxon>
        <taxon>Teleostei</taxon>
        <taxon>Anguilliformes</taxon>
        <taxon>Synaphobranchidae</taxon>
        <taxon>Synaphobranchus</taxon>
    </lineage>
</organism>
<dbReference type="EMBL" id="JAINUF010000001">
    <property type="protein sequence ID" value="KAJ8382400.1"/>
    <property type="molecule type" value="Genomic_DNA"/>
</dbReference>
<evidence type="ECO:0000313" key="9">
    <source>
        <dbReference type="Proteomes" id="UP001152622"/>
    </source>
</evidence>
<comment type="caution">
    <text evidence="8">The sequence shown here is derived from an EMBL/GenBank/DDBJ whole genome shotgun (WGS) entry which is preliminary data.</text>
</comment>
<evidence type="ECO:0000256" key="3">
    <source>
        <dbReference type="ARBA" id="ARBA00023134"/>
    </source>
</evidence>
<keyword evidence="6" id="KW-1133">Transmembrane helix</keyword>
<evidence type="ECO:0000256" key="6">
    <source>
        <dbReference type="SAM" id="Phobius"/>
    </source>
</evidence>
<dbReference type="FunFam" id="3.40.50.300:FF:002274">
    <property type="entry name" value="Si:dkeyp-69e1.8"/>
    <property type="match status" value="1"/>
</dbReference>
<dbReference type="Pfam" id="PF04548">
    <property type="entry name" value="AIG1"/>
    <property type="match status" value="1"/>
</dbReference>
<dbReference type="AlphaFoldDB" id="A0A9Q1GDZ3"/>
<dbReference type="Proteomes" id="UP001152622">
    <property type="component" value="Chromosome 1"/>
</dbReference>
<protein>
    <recommendedName>
        <fullName evidence="7">AIG1-type G domain-containing protein</fullName>
    </recommendedName>
</protein>
<gene>
    <name evidence="8" type="ORF">SKAU_G00031780</name>
</gene>
<dbReference type="OrthoDB" id="8954335at2759"/>
<sequence>MRKSHGDASQHQELSPQLSELRLVLLGKQGAGKTAAGNAIFGKEEFCGKEGVSCVKRQAEVAGRHVTIIDTPGWDSPSEQVKQEMTRSVSLCPPGPHAFLLTVPLEELPQKERKSMKTHLQLLGERVWRHTLLLFTCEEEFESTTIKEHIRKEKSLQWLVEQCGYRYQVLNITEECARTQVTELFGKIEEMVAGNCGDFYLPQVYHNLIESRMPKEYSEMRQEYDQKVQQLKNNWRKKEEEYKKKIEELSKSEAEIKQPIRQRSGSLNLPPHMSGEKAEEEEGGRHRMNMEAIRQGYREEALALVQHYVKPALVILVAIMGALLGSVVGANRGTFGAAIGVPIGVFVALLIAALLRNEARAARGTPPSVDTCSNQSQADPLQQIPSTAHS</sequence>
<feature type="coiled-coil region" evidence="4">
    <location>
        <begin position="221"/>
        <end position="255"/>
    </location>
</feature>
<evidence type="ECO:0000256" key="4">
    <source>
        <dbReference type="SAM" id="Coils"/>
    </source>
</evidence>
<keyword evidence="3" id="KW-0342">GTP-binding</keyword>
<evidence type="ECO:0000313" key="8">
    <source>
        <dbReference type="EMBL" id="KAJ8382400.1"/>
    </source>
</evidence>
<keyword evidence="6" id="KW-0472">Membrane</keyword>
<dbReference type="SUPFAM" id="SSF52540">
    <property type="entry name" value="P-loop containing nucleoside triphosphate hydrolases"/>
    <property type="match status" value="1"/>
</dbReference>
<dbReference type="InterPro" id="IPR045058">
    <property type="entry name" value="GIMA/IAN/Toc"/>
</dbReference>
<dbReference type="GO" id="GO:0005525">
    <property type="term" value="F:GTP binding"/>
    <property type="evidence" value="ECO:0007669"/>
    <property type="project" value="UniProtKB-KW"/>
</dbReference>
<feature type="domain" description="AIG1-type G" evidence="7">
    <location>
        <begin position="18"/>
        <end position="209"/>
    </location>
</feature>
<evidence type="ECO:0000256" key="1">
    <source>
        <dbReference type="ARBA" id="ARBA00008535"/>
    </source>
</evidence>
<keyword evidence="6" id="KW-0812">Transmembrane</keyword>
<dbReference type="PANTHER" id="PTHR10903:SF107">
    <property type="entry name" value="GTPASE IMAP FAMILY MEMBER 4-LIKE-RELATED"/>
    <property type="match status" value="1"/>
</dbReference>
<proteinExistence type="inferred from homology"/>
<feature type="transmembrane region" description="Helical" evidence="6">
    <location>
        <begin position="335"/>
        <end position="355"/>
    </location>
</feature>
<dbReference type="InterPro" id="IPR006703">
    <property type="entry name" value="G_AIG1"/>
</dbReference>
<dbReference type="PANTHER" id="PTHR10903">
    <property type="entry name" value="GTPASE, IMAP FAMILY MEMBER-RELATED"/>
    <property type="match status" value="1"/>
</dbReference>
<keyword evidence="2" id="KW-0547">Nucleotide-binding</keyword>
<comment type="similarity">
    <text evidence="1">Belongs to the TRAFAC class TrmE-Era-EngA-EngB-Septin-like GTPase superfamily. AIG1/Toc34/Toc159-like paraseptin GTPase family. IAN subfamily.</text>
</comment>
<dbReference type="PROSITE" id="PS51720">
    <property type="entry name" value="G_AIG1"/>
    <property type="match status" value="1"/>
</dbReference>
<feature type="compositionally biased region" description="Polar residues" evidence="5">
    <location>
        <begin position="368"/>
        <end position="390"/>
    </location>
</feature>
<evidence type="ECO:0000256" key="2">
    <source>
        <dbReference type="ARBA" id="ARBA00022741"/>
    </source>
</evidence>
<keyword evidence="4" id="KW-0175">Coiled coil</keyword>
<dbReference type="Gene3D" id="3.40.50.300">
    <property type="entry name" value="P-loop containing nucleotide triphosphate hydrolases"/>
    <property type="match status" value="1"/>
</dbReference>
<feature type="transmembrane region" description="Helical" evidence="6">
    <location>
        <begin position="308"/>
        <end position="329"/>
    </location>
</feature>
<evidence type="ECO:0000256" key="5">
    <source>
        <dbReference type="SAM" id="MobiDB-lite"/>
    </source>
</evidence>
<accession>A0A9Q1GDZ3</accession>
<feature type="region of interest" description="Disordered" evidence="5">
    <location>
        <begin position="363"/>
        <end position="390"/>
    </location>
</feature>
<feature type="region of interest" description="Disordered" evidence="5">
    <location>
        <begin position="261"/>
        <end position="285"/>
    </location>
</feature>
<reference evidence="8" key="1">
    <citation type="journal article" date="2023" name="Science">
        <title>Genome structures resolve the early diversification of teleost fishes.</title>
        <authorList>
            <person name="Parey E."/>
            <person name="Louis A."/>
            <person name="Montfort J."/>
            <person name="Bouchez O."/>
            <person name="Roques C."/>
            <person name="Iampietro C."/>
            <person name="Lluch J."/>
            <person name="Castinel A."/>
            <person name="Donnadieu C."/>
            <person name="Desvignes T."/>
            <person name="Floi Bucao C."/>
            <person name="Jouanno E."/>
            <person name="Wen M."/>
            <person name="Mejri S."/>
            <person name="Dirks R."/>
            <person name="Jansen H."/>
            <person name="Henkel C."/>
            <person name="Chen W.J."/>
            <person name="Zahm M."/>
            <person name="Cabau C."/>
            <person name="Klopp C."/>
            <person name="Thompson A.W."/>
            <person name="Robinson-Rechavi M."/>
            <person name="Braasch I."/>
            <person name="Lecointre G."/>
            <person name="Bobe J."/>
            <person name="Postlethwait J.H."/>
            <person name="Berthelot C."/>
            <person name="Roest Crollius H."/>
            <person name="Guiguen Y."/>
        </authorList>
    </citation>
    <scope>NUCLEOTIDE SEQUENCE</scope>
    <source>
        <strain evidence="8">WJC10195</strain>
    </source>
</reference>
<dbReference type="InterPro" id="IPR027417">
    <property type="entry name" value="P-loop_NTPase"/>
</dbReference>
<keyword evidence="9" id="KW-1185">Reference proteome</keyword>
<name>A0A9Q1GDZ3_SYNKA</name>
<evidence type="ECO:0000259" key="7">
    <source>
        <dbReference type="PROSITE" id="PS51720"/>
    </source>
</evidence>